<dbReference type="Pfam" id="PF01992">
    <property type="entry name" value="vATP-synt_AC39"/>
    <property type="match status" value="1"/>
</dbReference>
<evidence type="ECO:0000313" key="3">
    <source>
        <dbReference type="EMBL" id="RCH44923.1"/>
    </source>
</evidence>
<gene>
    <name evidence="3" type="ORF">C4886_05595</name>
</gene>
<name>A0A367G3X9_9FIRM</name>
<protein>
    <recommendedName>
        <fullName evidence="5">V-type ATP synthase subunit C</fullName>
    </recommendedName>
</protein>
<dbReference type="InterPro" id="IPR036079">
    <property type="entry name" value="ATPase_csu/dsu_sf"/>
</dbReference>
<dbReference type="Proteomes" id="UP000253208">
    <property type="component" value="Unassembled WGS sequence"/>
</dbReference>
<evidence type="ECO:0008006" key="5">
    <source>
        <dbReference type="Google" id="ProtNLM"/>
    </source>
</evidence>
<accession>A0A367G3X9</accession>
<keyword evidence="2" id="KW-0406">Ion transport</keyword>
<dbReference type="RefSeq" id="WP_021653135.1">
    <property type="nucleotide sequence ID" value="NZ_PSQG01000006.1"/>
</dbReference>
<dbReference type="InterPro" id="IPR050873">
    <property type="entry name" value="V-ATPase_V0D/AC39_subunit"/>
</dbReference>
<keyword evidence="1" id="KW-0813">Transport</keyword>
<sequence length="347" mass="41008">MGSVLSYSGLSTKIRAMQSRLVTDEQLEEIVQLPNVPQVTAYLKRTPEYQNIWSGLDENDLHRGQIEKLLKKSIFLNFSRLYHFANQEQRTFLSLYSKRYEIRVLKEIMTNLFDHRDTDPVDISPYRDFFRHHSKLDIDRLTACTNMDEFIAALKGNDFFIPLSQVNERGNATLFDFGMALDLSYFSQIWNVRKKLFKGNDLKQITKAYGEKFDMLNLQFIQRSKRCFQMEPAAIYALLVPMNYKLRKEEITTLVEAPTPEEFRRIFNGTYYGKKYEQLTVASLEEFYNYILRSILEQEARKDPYSVAVIYSYLYHKEHEVNRLTIALECVRYGVDPEQSLRYIRNG</sequence>
<dbReference type="InterPro" id="IPR044911">
    <property type="entry name" value="V-type_ATPase_csu/dsu_dom_3"/>
</dbReference>
<evidence type="ECO:0000313" key="4">
    <source>
        <dbReference type="Proteomes" id="UP000253208"/>
    </source>
</evidence>
<dbReference type="PANTHER" id="PTHR38682:SF1">
    <property type="entry name" value="V-TYPE ATP SYNTHASE SUBUNIT C"/>
    <property type="match status" value="1"/>
</dbReference>
<organism evidence="3 4">
    <name type="scientific">Blautia obeum</name>
    <dbReference type="NCBI Taxonomy" id="40520"/>
    <lineage>
        <taxon>Bacteria</taxon>
        <taxon>Bacillati</taxon>
        <taxon>Bacillota</taxon>
        <taxon>Clostridia</taxon>
        <taxon>Lachnospirales</taxon>
        <taxon>Lachnospiraceae</taxon>
        <taxon>Blautia</taxon>
    </lineage>
</organism>
<reference evidence="3 4" key="1">
    <citation type="submission" date="2018-02" db="EMBL/GenBank/DDBJ databases">
        <title>Complete genome sequencing of Faecalibacterium prausnitzii strains isolated from the human gut.</title>
        <authorList>
            <person name="Fitzgerald B.C."/>
            <person name="Shkoporov A.N."/>
            <person name="Ross P.R."/>
            <person name="Hill C."/>
        </authorList>
    </citation>
    <scope>NUCLEOTIDE SEQUENCE [LARGE SCALE GENOMIC DNA]</scope>
    <source>
        <strain evidence="3 4">APC942/31-1</strain>
    </source>
</reference>
<proteinExistence type="predicted"/>
<evidence type="ECO:0000256" key="1">
    <source>
        <dbReference type="ARBA" id="ARBA00022448"/>
    </source>
</evidence>
<comment type="caution">
    <text evidence="3">The sequence shown here is derived from an EMBL/GenBank/DDBJ whole genome shotgun (WGS) entry which is preliminary data.</text>
</comment>
<evidence type="ECO:0000256" key="2">
    <source>
        <dbReference type="ARBA" id="ARBA00023065"/>
    </source>
</evidence>
<dbReference type="SUPFAM" id="SSF103486">
    <property type="entry name" value="V-type ATP synthase subunit C"/>
    <property type="match status" value="1"/>
</dbReference>
<dbReference type="AlphaFoldDB" id="A0A367G3X9"/>
<dbReference type="PANTHER" id="PTHR38682">
    <property type="entry name" value="V-TYPE ATP SYNTHASE SUBUNIT C"/>
    <property type="match status" value="1"/>
</dbReference>
<dbReference type="InterPro" id="IPR002843">
    <property type="entry name" value="ATPase_V0-cplx_csu/dsu"/>
</dbReference>
<dbReference type="Gene3D" id="1.10.132.50">
    <property type="entry name" value="ATP synthase (C/AC39) subunit, domain 3"/>
    <property type="match status" value="2"/>
</dbReference>
<dbReference type="GO" id="GO:0046961">
    <property type="term" value="F:proton-transporting ATPase activity, rotational mechanism"/>
    <property type="evidence" value="ECO:0007669"/>
    <property type="project" value="InterPro"/>
</dbReference>
<dbReference type="EMBL" id="PSQG01000006">
    <property type="protein sequence ID" value="RCH44923.1"/>
    <property type="molecule type" value="Genomic_DNA"/>
</dbReference>